<dbReference type="AlphaFoldDB" id="A0A6J7N369"/>
<dbReference type="PANTHER" id="PTHR34846:SF5">
    <property type="entry name" value="CARBOXYMUCONOLACTONE DECARBOXYLASE-LIKE DOMAIN-CONTAINING PROTEIN"/>
    <property type="match status" value="1"/>
</dbReference>
<dbReference type="InterPro" id="IPR004675">
    <property type="entry name" value="AhpD_core"/>
</dbReference>
<protein>
    <submittedName>
        <fullName evidence="3">Unannotated protein</fullName>
    </submittedName>
</protein>
<dbReference type="PANTHER" id="PTHR34846">
    <property type="entry name" value="4-CARBOXYMUCONOLACTONE DECARBOXYLASE FAMILY PROTEIN (AFU_ORTHOLOGUE AFUA_6G11590)"/>
    <property type="match status" value="1"/>
</dbReference>
<evidence type="ECO:0000313" key="3">
    <source>
        <dbReference type="EMBL" id="CAB4987791.1"/>
    </source>
</evidence>
<evidence type="ECO:0000259" key="1">
    <source>
        <dbReference type="Pfam" id="PF02627"/>
    </source>
</evidence>
<organism evidence="3">
    <name type="scientific">freshwater metagenome</name>
    <dbReference type="NCBI Taxonomy" id="449393"/>
    <lineage>
        <taxon>unclassified sequences</taxon>
        <taxon>metagenomes</taxon>
        <taxon>ecological metagenomes</taxon>
    </lineage>
</organism>
<feature type="domain" description="Carboxymuconolactone decarboxylase-like" evidence="1">
    <location>
        <begin position="43"/>
        <end position="104"/>
    </location>
</feature>
<accession>A0A6J7N369</accession>
<name>A0A6J7N369_9ZZZZ</name>
<dbReference type="InterPro" id="IPR029032">
    <property type="entry name" value="AhpD-like"/>
</dbReference>
<dbReference type="EMBL" id="CAFBOS010000035">
    <property type="protein sequence ID" value="CAB4987791.1"/>
    <property type="molecule type" value="Genomic_DNA"/>
</dbReference>
<dbReference type="Gene3D" id="1.20.1290.10">
    <property type="entry name" value="AhpD-like"/>
    <property type="match status" value="1"/>
</dbReference>
<sequence length="178" mass="19425">MGEGNGFVPLVPLEELPDDLRAQWEVTPRAGLQDFLRLMANAPDFFRGFSDLNGKIRANNHLGPRTTELVRLAVAQTTRCKVCLAGRSPAAIEAGMTEELIAEIGADTPRQMTPAEHAAVMFASKFATDHLAITDADKAALREHFDAEQVVELALFTVLCMVGRFTMLVGLEEESCPI</sequence>
<reference evidence="3" key="1">
    <citation type="submission" date="2020-05" db="EMBL/GenBank/DDBJ databases">
        <authorList>
            <person name="Chiriac C."/>
            <person name="Salcher M."/>
            <person name="Ghai R."/>
            <person name="Kavagutti S V."/>
        </authorList>
    </citation>
    <scope>NUCLEOTIDE SEQUENCE</scope>
</reference>
<proteinExistence type="predicted"/>
<dbReference type="InterPro" id="IPR003779">
    <property type="entry name" value="CMD-like"/>
</dbReference>
<gene>
    <name evidence="2" type="ORF">UFOPK3139_02971</name>
    <name evidence="3" type="ORF">UFOPK3967_00795</name>
</gene>
<dbReference type="GO" id="GO:0051920">
    <property type="term" value="F:peroxiredoxin activity"/>
    <property type="evidence" value="ECO:0007669"/>
    <property type="project" value="InterPro"/>
</dbReference>
<dbReference type="NCBIfam" id="TIGR00778">
    <property type="entry name" value="ahpD_dom"/>
    <property type="match status" value="1"/>
</dbReference>
<dbReference type="Pfam" id="PF02627">
    <property type="entry name" value="CMD"/>
    <property type="match status" value="1"/>
</dbReference>
<dbReference type="EMBL" id="CAFABA010000189">
    <property type="protein sequence ID" value="CAB4836527.1"/>
    <property type="molecule type" value="Genomic_DNA"/>
</dbReference>
<evidence type="ECO:0000313" key="2">
    <source>
        <dbReference type="EMBL" id="CAB4836527.1"/>
    </source>
</evidence>
<dbReference type="SUPFAM" id="SSF69118">
    <property type="entry name" value="AhpD-like"/>
    <property type="match status" value="1"/>
</dbReference>